<dbReference type="Proteomes" id="UP000054783">
    <property type="component" value="Unassembled WGS sequence"/>
</dbReference>
<evidence type="ECO:0000313" key="2">
    <source>
        <dbReference type="Proteomes" id="UP000054783"/>
    </source>
</evidence>
<evidence type="ECO:0000313" key="1">
    <source>
        <dbReference type="EMBL" id="KRX51332.1"/>
    </source>
</evidence>
<keyword evidence="2" id="KW-1185">Reference proteome</keyword>
<sequence length="33" mass="3561">MCLNSSAFWFSSSSDNGLCQCSATVSINLNIFL</sequence>
<accession>A0A0V0UIP7</accession>
<dbReference type="AlphaFoldDB" id="A0A0V0UIP7"/>
<name>A0A0V0UIP7_9BILA</name>
<organism evidence="1 2">
    <name type="scientific">Trichinella patagoniensis</name>
    <dbReference type="NCBI Taxonomy" id="990121"/>
    <lineage>
        <taxon>Eukaryota</taxon>
        <taxon>Metazoa</taxon>
        <taxon>Ecdysozoa</taxon>
        <taxon>Nematoda</taxon>
        <taxon>Enoplea</taxon>
        <taxon>Dorylaimia</taxon>
        <taxon>Trichinellida</taxon>
        <taxon>Trichinellidae</taxon>
        <taxon>Trichinella</taxon>
    </lineage>
</organism>
<proteinExistence type="predicted"/>
<comment type="caution">
    <text evidence="1">The sequence shown here is derived from an EMBL/GenBank/DDBJ whole genome shotgun (WGS) entry which is preliminary data.</text>
</comment>
<protein>
    <submittedName>
        <fullName evidence="1">Uncharacterized protein</fullName>
    </submittedName>
</protein>
<reference evidence="1 2" key="1">
    <citation type="submission" date="2015-01" db="EMBL/GenBank/DDBJ databases">
        <title>Evolution of Trichinella species and genotypes.</title>
        <authorList>
            <person name="Korhonen P.K."/>
            <person name="Edoardo P."/>
            <person name="Giuseppe L.R."/>
            <person name="Gasser R.B."/>
        </authorList>
    </citation>
    <scope>NUCLEOTIDE SEQUENCE [LARGE SCALE GENOMIC DNA]</scope>
    <source>
        <strain evidence="1">ISS2496</strain>
    </source>
</reference>
<dbReference type="EMBL" id="JYDQ01006599">
    <property type="protein sequence ID" value="KRX51332.1"/>
    <property type="molecule type" value="Genomic_DNA"/>
</dbReference>
<gene>
    <name evidence="1" type="ORF">T12_9207</name>
</gene>